<dbReference type="CDD" id="cd11377">
    <property type="entry name" value="Pro-peptidase_S53"/>
    <property type="match status" value="1"/>
</dbReference>
<dbReference type="GO" id="GO:0008240">
    <property type="term" value="F:tripeptidyl-peptidase activity"/>
    <property type="evidence" value="ECO:0007669"/>
    <property type="project" value="TreeGrafter"/>
</dbReference>
<keyword evidence="2 9" id="KW-0645">Protease</keyword>
<protein>
    <submittedName>
        <fullName evidence="9">Protease</fullName>
    </submittedName>
</protein>
<comment type="cofactor">
    <cofactor evidence="1">
        <name>Ca(2+)</name>
        <dbReference type="ChEBI" id="CHEBI:29108"/>
    </cofactor>
</comment>
<dbReference type="PANTHER" id="PTHR14218">
    <property type="entry name" value="PROTEASE S8 TRIPEPTIDYL PEPTIDASE I CLN2"/>
    <property type="match status" value="1"/>
</dbReference>
<dbReference type="PATRIC" id="fig|1423739.3.peg.1468"/>
<dbReference type="GO" id="GO:0046872">
    <property type="term" value="F:metal ion binding"/>
    <property type="evidence" value="ECO:0007669"/>
    <property type="project" value="UniProtKB-KW"/>
</dbReference>
<dbReference type="Pfam" id="PF09286">
    <property type="entry name" value="Pro-kuma_activ"/>
    <property type="match status" value="1"/>
</dbReference>
<evidence type="ECO:0000313" key="10">
    <source>
        <dbReference type="Proteomes" id="UP000052013"/>
    </source>
</evidence>
<dbReference type="PANTHER" id="PTHR14218:SF15">
    <property type="entry name" value="TRIPEPTIDYL-PEPTIDASE 1"/>
    <property type="match status" value="1"/>
</dbReference>
<dbReference type="GO" id="GO:0004252">
    <property type="term" value="F:serine-type endopeptidase activity"/>
    <property type="evidence" value="ECO:0007669"/>
    <property type="project" value="InterPro"/>
</dbReference>
<keyword evidence="7" id="KW-0865">Zymogen</keyword>
<dbReference type="AlphaFoldDB" id="A0A0R1SCY3"/>
<keyword evidence="5" id="KW-0720">Serine protease</keyword>
<proteinExistence type="predicted"/>
<evidence type="ECO:0000256" key="3">
    <source>
        <dbReference type="ARBA" id="ARBA00022723"/>
    </source>
</evidence>
<accession>A0A0R1SCY3</accession>
<evidence type="ECO:0000313" key="9">
    <source>
        <dbReference type="EMBL" id="KRL64133.1"/>
    </source>
</evidence>
<dbReference type="InterPro" id="IPR015366">
    <property type="entry name" value="S53_propep"/>
</dbReference>
<dbReference type="InterPro" id="IPR050819">
    <property type="entry name" value="Tripeptidyl-peptidase_I"/>
</dbReference>
<dbReference type="GO" id="GO:0006508">
    <property type="term" value="P:proteolysis"/>
    <property type="evidence" value="ECO:0007669"/>
    <property type="project" value="UniProtKB-KW"/>
</dbReference>
<dbReference type="PROSITE" id="PS51695">
    <property type="entry name" value="SEDOLISIN"/>
    <property type="match status" value="1"/>
</dbReference>
<reference evidence="9 10" key="1">
    <citation type="journal article" date="2015" name="Genome Announc.">
        <title>Expanding the biotechnology potential of lactobacilli through comparative genomics of 213 strains and associated genera.</title>
        <authorList>
            <person name="Sun Z."/>
            <person name="Harris H.M."/>
            <person name="McCann A."/>
            <person name="Guo C."/>
            <person name="Argimon S."/>
            <person name="Zhang W."/>
            <person name="Yang X."/>
            <person name="Jeffery I.B."/>
            <person name="Cooney J.C."/>
            <person name="Kagawa T.F."/>
            <person name="Liu W."/>
            <person name="Song Y."/>
            <person name="Salvetti E."/>
            <person name="Wrobel A."/>
            <person name="Rasinkangas P."/>
            <person name="Parkhill J."/>
            <person name="Rea M.C."/>
            <person name="O'Sullivan O."/>
            <person name="Ritari J."/>
            <person name="Douillard F.P."/>
            <person name="Paul Ross R."/>
            <person name="Yang R."/>
            <person name="Briner A.E."/>
            <person name="Felis G.E."/>
            <person name="de Vos W.M."/>
            <person name="Barrangou R."/>
            <person name="Klaenhammer T.R."/>
            <person name="Caufield P.W."/>
            <person name="Cui Y."/>
            <person name="Zhang H."/>
            <person name="O'Toole P.W."/>
        </authorList>
    </citation>
    <scope>NUCLEOTIDE SEQUENCE [LARGE SCALE GENOMIC DNA]</scope>
    <source>
        <strain evidence="9 10">DSM 14421</strain>
    </source>
</reference>
<keyword evidence="4" id="KW-0378">Hydrolase</keyword>
<gene>
    <name evidence="9" type="ORF">FC85_GL001404</name>
</gene>
<dbReference type="Proteomes" id="UP000052013">
    <property type="component" value="Unassembled WGS sequence"/>
</dbReference>
<organism evidence="9 10">
    <name type="scientific">Lentilactobacillus diolivorans DSM 14421</name>
    <dbReference type="NCBI Taxonomy" id="1423739"/>
    <lineage>
        <taxon>Bacteria</taxon>
        <taxon>Bacillati</taxon>
        <taxon>Bacillota</taxon>
        <taxon>Bacilli</taxon>
        <taxon>Lactobacillales</taxon>
        <taxon>Lactobacillaceae</taxon>
        <taxon>Lentilactobacillus</taxon>
    </lineage>
</organism>
<comment type="caution">
    <text evidence="9">The sequence shown here is derived from an EMBL/GenBank/DDBJ whole genome shotgun (WGS) entry which is preliminary data.</text>
</comment>
<dbReference type="SMART" id="SM00944">
    <property type="entry name" value="Pro-kuma_activ"/>
    <property type="match status" value="1"/>
</dbReference>
<feature type="domain" description="Peptidase S53" evidence="8">
    <location>
        <begin position="209"/>
        <end position="642"/>
    </location>
</feature>
<dbReference type="RefSeq" id="WP_057865824.1">
    <property type="nucleotide sequence ID" value="NZ_AZEY01000098.1"/>
</dbReference>
<keyword evidence="3" id="KW-0479">Metal-binding</keyword>
<dbReference type="Gene3D" id="3.40.50.200">
    <property type="entry name" value="Peptidase S8/S53 domain"/>
    <property type="match status" value="1"/>
</dbReference>
<evidence type="ECO:0000256" key="6">
    <source>
        <dbReference type="ARBA" id="ARBA00022837"/>
    </source>
</evidence>
<dbReference type="EMBL" id="AZEY01000098">
    <property type="protein sequence ID" value="KRL64133.1"/>
    <property type="molecule type" value="Genomic_DNA"/>
</dbReference>
<keyword evidence="6" id="KW-0106">Calcium</keyword>
<dbReference type="InterPro" id="IPR036852">
    <property type="entry name" value="Peptidase_S8/S53_dom_sf"/>
</dbReference>
<dbReference type="SUPFAM" id="SSF54897">
    <property type="entry name" value="Protease propeptides/inhibitors"/>
    <property type="match status" value="1"/>
</dbReference>
<evidence type="ECO:0000259" key="8">
    <source>
        <dbReference type="PROSITE" id="PS51695"/>
    </source>
</evidence>
<evidence type="ECO:0000256" key="2">
    <source>
        <dbReference type="ARBA" id="ARBA00022670"/>
    </source>
</evidence>
<dbReference type="InterPro" id="IPR030400">
    <property type="entry name" value="Sedolisin_dom"/>
</dbReference>
<sequence>MNKMKRFWLSILAISTVITGIIMNNVQVNAKAKQLNNTQVNEILTKSKLQRPSKIKSDQETTFDVFLKPKHEHQYFQESLDVNTPGNGQFKHYLTPTEIGNKFGQSNSVISDWTSFLKKHGLKTTISKNKRVIFVSGKAGTIGKLFKTNLNSAKYHHNPLQFGKVRPKFPKSLSNSLLAIVGMTDHSHNNVFPNTDQLTKTSSLVHKMGGYTNRFTKTYHLNSLLERGFNGKGNTVGIVSFEEIHRSNVFHFWKHEHAGLSPDRFTVKNVQGSFFNPKMVSNDSMEATMDVEYAGSVAPQANIRMYREKSAVPSLLNTVSLFNTAYDENKVSSLSMSWGLQSSKTNALMEKYGMLPKAYLKILSLTFAQGDLQGISTFVGSGDTGAGNYYVKRIKKNYATLGYSQHSNDIVTTNPWLTSCGGTTLPYSYKGSTLGYSEFGNISNKTERAWGSSLMKPLQSKPELVKKNPMIRLRLTVGDGGGFSESYATPSYQQSVPGVNTFNARKLLTKYNYPIFNAPLISGTGQGRNFPDISANADVLTPYIVYQKEKRRSPWVLRAGTSIVGPQMAGAIADLNSGRNTRMGFLNAQIYQLATTQDSPFNPLNSTVDNNNMYYTGQPGTVYNQASGLGTVNFEKLFEEYK</sequence>
<evidence type="ECO:0000256" key="7">
    <source>
        <dbReference type="ARBA" id="ARBA00023145"/>
    </source>
</evidence>
<evidence type="ECO:0000256" key="1">
    <source>
        <dbReference type="ARBA" id="ARBA00001913"/>
    </source>
</evidence>
<name>A0A0R1SCY3_9LACO</name>
<dbReference type="CDD" id="cd04056">
    <property type="entry name" value="Peptidases_S53"/>
    <property type="match status" value="1"/>
</dbReference>
<evidence type="ECO:0000256" key="5">
    <source>
        <dbReference type="ARBA" id="ARBA00022825"/>
    </source>
</evidence>
<dbReference type="SUPFAM" id="SSF52743">
    <property type="entry name" value="Subtilisin-like"/>
    <property type="match status" value="1"/>
</dbReference>
<evidence type="ECO:0000256" key="4">
    <source>
        <dbReference type="ARBA" id="ARBA00022801"/>
    </source>
</evidence>
<dbReference type="STRING" id="1423739.FC85_GL001404"/>